<evidence type="ECO:0000313" key="3">
    <source>
        <dbReference type="Proteomes" id="UP000041770"/>
    </source>
</evidence>
<proteinExistence type="predicted"/>
<dbReference type="EMBL" id="CWQJ01000040">
    <property type="protein sequence ID" value="CSC84905.1"/>
    <property type="molecule type" value="Genomic_DNA"/>
</dbReference>
<dbReference type="Proteomes" id="UP000041770">
    <property type="component" value="Unassembled WGS sequence"/>
</dbReference>
<organism evidence="1 4">
    <name type="scientific">Vibrio cholerae</name>
    <dbReference type="NCBI Taxonomy" id="666"/>
    <lineage>
        <taxon>Bacteria</taxon>
        <taxon>Pseudomonadati</taxon>
        <taxon>Pseudomonadota</taxon>
        <taxon>Gammaproteobacteria</taxon>
        <taxon>Vibrionales</taxon>
        <taxon>Vibrionaceae</taxon>
        <taxon>Vibrio</taxon>
    </lineage>
</organism>
<dbReference type="EMBL" id="CWQY01000058">
    <property type="protein sequence ID" value="CSD37275.1"/>
    <property type="molecule type" value="Genomic_DNA"/>
</dbReference>
<accession>A0A655TXN0</accession>
<dbReference type="AlphaFoldDB" id="A0A655TXN0"/>
<reference evidence="3 4" key="1">
    <citation type="submission" date="2015-07" db="EMBL/GenBank/DDBJ databases">
        <authorList>
            <consortium name="Pathogen Informatics"/>
        </authorList>
    </citation>
    <scope>NUCLEOTIDE SEQUENCE [LARGE SCALE GENOMIC DNA]</scope>
    <source>
        <strain evidence="2 3">A316</strain>
        <strain evidence="1 4">A325</strain>
    </source>
</reference>
<sequence>MRNVLRFTRRVHHHKQMIPHIGHHQIIHNATLGIGEKRITLFANREINNINRNQGF</sequence>
<evidence type="ECO:0000313" key="4">
    <source>
        <dbReference type="Proteomes" id="UP000046067"/>
    </source>
</evidence>
<protein>
    <submittedName>
        <fullName evidence="1">Uncharacterized protein</fullName>
    </submittedName>
</protein>
<evidence type="ECO:0000313" key="2">
    <source>
        <dbReference type="EMBL" id="CSD37275.1"/>
    </source>
</evidence>
<name>A0A655TXN0_VIBCL</name>
<gene>
    <name evidence="2" type="ORF">ERS013200_04012</name>
    <name evidence="1" type="ORF">ERS013201_03725</name>
</gene>
<evidence type="ECO:0000313" key="1">
    <source>
        <dbReference type="EMBL" id="CSC84905.1"/>
    </source>
</evidence>
<dbReference type="Proteomes" id="UP000046067">
    <property type="component" value="Unassembled WGS sequence"/>
</dbReference>